<dbReference type="EMBL" id="JAWDJW010008398">
    <property type="protein sequence ID" value="KAK3060652.1"/>
    <property type="molecule type" value="Genomic_DNA"/>
</dbReference>
<dbReference type="Proteomes" id="UP001186974">
    <property type="component" value="Unassembled WGS sequence"/>
</dbReference>
<proteinExistence type="predicted"/>
<comment type="caution">
    <text evidence="1">The sequence shown here is derived from an EMBL/GenBank/DDBJ whole genome shotgun (WGS) entry which is preliminary data.</text>
</comment>
<evidence type="ECO:0000313" key="2">
    <source>
        <dbReference type="Proteomes" id="UP001186974"/>
    </source>
</evidence>
<protein>
    <submittedName>
        <fullName evidence="1">Uncharacterized protein</fullName>
    </submittedName>
</protein>
<organism evidence="1 2">
    <name type="scientific">Coniosporium uncinatum</name>
    <dbReference type="NCBI Taxonomy" id="93489"/>
    <lineage>
        <taxon>Eukaryota</taxon>
        <taxon>Fungi</taxon>
        <taxon>Dikarya</taxon>
        <taxon>Ascomycota</taxon>
        <taxon>Pezizomycotina</taxon>
        <taxon>Dothideomycetes</taxon>
        <taxon>Dothideomycetes incertae sedis</taxon>
        <taxon>Coniosporium</taxon>
    </lineage>
</organism>
<evidence type="ECO:0000313" key="1">
    <source>
        <dbReference type="EMBL" id="KAK3060652.1"/>
    </source>
</evidence>
<sequence>MAASKTSQTQRNASLVPTEIQIAVALTVVKSKPDDISIREYIVQLRQHIRRRAVGESVQSETRQYIDGVAYWRGQFERAESEKANLETRITQLERRHDKLKAQVSSEFVDNGAAAKRKRDGGKNVTSTRPTKRAKAGSEDLDGNSTFDDDYDTLGNDSGGSAAVQHLYKIRKLYDRPELDVAALTYHLVSASNHLGTAITTICRRYQQQQLDNELARIARTRSRKSQTPTPGPLAPQVDIGASFRAAGRSFMTLLHGLAKFEGVQDDDIKRRQGAIIHAYVNTFSRLIDTVTTLCLLRAKHNQSVATASAVAHQDSQMHEKTKPKPNTRLPQIPQNLTTILAALLTELSPQSSAHRELFEGFLYTILERVGKRVYVLTFDRERSATVEGDILPPSKLGSASAGRQVDVEAEREALRLEAPLLMNLLERAMSLALKFLGSPNSTATKSTGRTKTAKAAAAGSKANLSLHIKEKLQQTLVLCMFGDEPNEFADLLRRAPKYPPPPKPVELEQEEVGDWFKEKVWKLVGWELLAQEGDW</sequence>
<accession>A0ACC3D294</accession>
<name>A0ACC3D294_9PEZI</name>
<gene>
    <name evidence="1" type="ORF">LTS18_008058</name>
</gene>
<reference evidence="1" key="1">
    <citation type="submission" date="2024-09" db="EMBL/GenBank/DDBJ databases">
        <title>Black Yeasts Isolated from many extreme environments.</title>
        <authorList>
            <person name="Coleine C."/>
            <person name="Stajich J.E."/>
            <person name="Selbmann L."/>
        </authorList>
    </citation>
    <scope>NUCLEOTIDE SEQUENCE</scope>
    <source>
        <strain evidence="1">CCFEE 5737</strain>
    </source>
</reference>
<keyword evidence="2" id="KW-1185">Reference proteome</keyword>